<comment type="cofactor">
    <cofactor evidence="18">
        <name>Co(2+)</name>
        <dbReference type="ChEBI" id="CHEBI:48828"/>
    </cofactor>
    <cofactor evidence="18">
        <name>Zn(2+)</name>
        <dbReference type="ChEBI" id="CHEBI:29105"/>
    </cofactor>
    <text evidence="18">Binds 1 divalent metal cation per subunit. Can use either Co(2+) or Zn(2+).</text>
</comment>
<dbReference type="Pfam" id="PF01761">
    <property type="entry name" value="DHQ_synthase"/>
    <property type="match status" value="1"/>
</dbReference>
<feature type="domain" description="3-dehydroquinate synthase N-terminal" evidence="19">
    <location>
        <begin position="72"/>
        <end position="184"/>
    </location>
</feature>
<dbReference type="Pfam" id="PF24621">
    <property type="entry name" value="DHQS_C"/>
    <property type="match status" value="1"/>
</dbReference>
<dbReference type="HAMAP" id="MF_00110">
    <property type="entry name" value="DHQ_synthase"/>
    <property type="match status" value="1"/>
</dbReference>
<dbReference type="PANTHER" id="PTHR43622:SF7">
    <property type="entry name" value="3-DEHYDROQUINATE SYNTHASE, CHLOROPLASTIC"/>
    <property type="match status" value="1"/>
</dbReference>
<keyword evidence="9 18" id="KW-0963">Cytoplasm</keyword>
<comment type="similarity">
    <text evidence="6 18">Belongs to the sugar phosphate cyclases superfamily. Dehydroquinate synthase family.</text>
</comment>
<feature type="binding site" evidence="18">
    <location>
        <position position="189"/>
    </location>
    <ligand>
        <name>Zn(2+)</name>
        <dbReference type="ChEBI" id="CHEBI:29105"/>
    </ligand>
</feature>
<dbReference type="GO" id="GO:0003856">
    <property type="term" value="F:3-dehydroquinate synthase activity"/>
    <property type="evidence" value="ECO:0007669"/>
    <property type="project" value="UniProtKB-EC"/>
</dbReference>
<keyword evidence="14 18" id="KW-0520">NAD</keyword>
<evidence type="ECO:0000256" key="18">
    <source>
        <dbReference type="HAMAP-Rule" id="MF_00110"/>
    </source>
</evidence>
<dbReference type="InterPro" id="IPR030963">
    <property type="entry name" value="DHQ_synth_fam"/>
</dbReference>
<evidence type="ECO:0000256" key="7">
    <source>
        <dbReference type="ARBA" id="ARBA00013031"/>
    </source>
</evidence>
<evidence type="ECO:0000256" key="4">
    <source>
        <dbReference type="ARBA" id="ARBA00004496"/>
    </source>
</evidence>
<evidence type="ECO:0000256" key="16">
    <source>
        <dbReference type="ARBA" id="ARBA00023239"/>
    </source>
</evidence>
<dbReference type="InterPro" id="IPR056179">
    <property type="entry name" value="DHQS_C"/>
</dbReference>
<evidence type="ECO:0000256" key="13">
    <source>
        <dbReference type="ARBA" id="ARBA00022833"/>
    </source>
</evidence>
<dbReference type="InterPro" id="IPR016037">
    <property type="entry name" value="DHQ_synth_AroB"/>
</dbReference>
<keyword evidence="22" id="KW-1185">Reference proteome</keyword>
<dbReference type="CDD" id="cd08195">
    <property type="entry name" value="DHQS"/>
    <property type="match status" value="1"/>
</dbReference>
<evidence type="ECO:0000256" key="12">
    <source>
        <dbReference type="ARBA" id="ARBA00022741"/>
    </source>
</evidence>
<dbReference type="InterPro" id="IPR030960">
    <property type="entry name" value="DHQS/DOIS_N"/>
</dbReference>
<dbReference type="PIRSF" id="PIRSF001455">
    <property type="entry name" value="DHQ_synth"/>
    <property type="match status" value="1"/>
</dbReference>
<comment type="catalytic activity">
    <reaction evidence="1 18">
        <text>7-phospho-2-dehydro-3-deoxy-D-arabino-heptonate = 3-dehydroquinate + phosphate</text>
        <dbReference type="Rhea" id="RHEA:21968"/>
        <dbReference type="ChEBI" id="CHEBI:32364"/>
        <dbReference type="ChEBI" id="CHEBI:43474"/>
        <dbReference type="ChEBI" id="CHEBI:58394"/>
        <dbReference type="EC" id="4.2.3.4"/>
    </reaction>
</comment>
<evidence type="ECO:0000259" key="19">
    <source>
        <dbReference type="Pfam" id="PF01761"/>
    </source>
</evidence>
<dbReference type="NCBIfam" id="TIGR01357">
    <property type="entry name" value="aroB"/>
    <property type="match status" value="1"/>
</dbReference>
<comment type="cofactor">
    <cofactor evidence="2 18">
        <name>NAD(+)</name>
        <dbReference type="ChEBI" id="CHEBI:57540"/>
    </cofactor>
</comment>
<dbReference type="Gene3D" id="1.20.1090.10">
    <property type="entry name" value="Dehydroquinate synthase-like - alpha domain"/>
    <property type="match status" value="1"/>
</dbReference>
<evidence type="ECO:0000256" key="14">
    <source>
        <dbReference type="ARBA" id="ARBA00023027"/>
    </source>
</evidence>
<keyword evidence="10 18" id="KW-0028">Amino-acid biosynthesis</keyword>
<comment type="function">
    <text evidence="3 18">Catalyzes the conversion of 3-deoxy-D-arabino-heptulosonate 7-phosphate (DAHP) to dehydroquinate (DHQ).</text>
</comment>
<feature type="binding site" evidence="18">
    <location>
        <position position="253"/>
    </location>
    <ligand>
        <name>Zn(2+)</name>
        <dbReference type="ChEBI" id="CHEBI:29105"/>
    </ligand>
</feature>
<evidence type="ECO:0000256" key="15">
    <source>
        <dbReference type="ARBA" id="ARBA00023141"/>
    </source>
</evidence>
<comment type="subcellular location">
    <subcellularLocation>
        <location evidence="4 18">Cytoplasm</location>
    </subcellularLocation>
</comment>
<evidence type="ECO:0000256" key="17">
    <source>
        <dbReference type="ARBA" id="ARBA00023285"/>
    </source>
</evidence>
<feature type="binding site" evidence="18">
    <location>
        <begin position="110"/>
        <end position="114"/>
    </location>
    <ligand>
        <name>NAD(+)</name>
        <dbReference type="ChEBI" id="CHEBI:57540"/>
    </ligand>
</feature>
<feature type="binding site" evidence="18">
    <location>
        <position position="271"/>
    </location>
    <ligand>
        <name>Zn(2+)</name>
        <dbReference type="ChEBI" id="CHEBI:29105"/>
    </ligand>
</feature>
<evidence type="ECO:0000256" key="5">
    <source>
        <dbReference type="ARBA" id="ARBA00004661"/>
    </source>
</evidence>
<dbReference type="EMBL" id="JBBLZC010000009">
    <property type="protein sequence ID" value="MEK0083612.1"/>
    <property type="molecule type" value="Genomic_DNA"/>
</dbReference>
<dbReference type="SUPFAM" id="SSF56796">
    <property type="entry name" value="Dehydroquinate synthase-like"/>
    <property type="match status" value="1"/>
</dbReference>
<keyword evidence="13 18" id="KW-0862">Zinc</keyword>
<comment type="pathway">
    <text evidence="5 18">Metabolic intermediate biosynthesis; chorismate biosynthesis; chorismate from D-erythrose 4-phosphate and phosphoenolpyruvate: step 2/7.</text>
</comment>
<dbReference type="RefSeq" id="WP_418159462.1">
    <property type="nucleotide sequence ID" value="NZ_JBBLZC010000009.1"/>
</dbReference>
<evidence type="ECO:0000256" key="6">
    <source>
        <dbReference type="ARBA" id="ARBA00005412"/>
    </source>
</evidence>
<evidence type="ECO:0000256" key="11">
    <source>
        <dbReference type="ARBA" id="ARBA00022723"/>
    </source>
</evidence>
<dbReference type="PANTHER" id="PTHR43622">
    <property type="entry name" value="3-DEHYDROQUINATE SYNTHASE"/>
    <property type="match status" value="1"/>
</dbReference>
<keyword evidence="12 18" id="KW-0547">Nucleotide-binding</keyword>
<sequence>MSAANVLRVALGERSYDIVIGEGLLDRAGELLASVLPLRHAVIVTDGNLARTRHPDRLAAGLERAGISSRRIVLPAGEGSKSWPVLEGLVDDLLAHGLERRSSLVALGGGVIGDLVGFAAAIALRGIDYVQIPTTLLSQVDSAVGGKTGINSRHGKNLIGAFHQPKAVLIDTSVLDDLPVRELEAGYAEVVKYGFIKDRSFFAWLEEHGKAVLAGDASARAHAIRRSLEVKAAVVAADERETSGERALLNFGHTFGHAYEALAGYDGGLLHGQAVSIGMVDAFALSARLGHCPQDDAERAEAHLARLGLPTRITQVSNRPFPVDELLAAMGRDKKVENARLRFVLVRGIGDAFTSADVPETAVRAVLAEHG</sequence>
<protein>
    <recommendedName>
        <fullName evidence="8 18">3-dehydroquinate synthase</fullName>
        <shortName evidence="18">DHQS</shortName>
        <ecNumber evidence="7 18">4.2.3.4</ecNumber>
    </recommendedName>
</protein>
<evidence type="ECO:0000256" key="3">
    <source>
        <dbReference type="ARBA" id="ARBA00003485"/>
    </source>
</evidence>
<dbReference type="EC" id="4.2.3.4" evidence="7 18"/>
<accession>A0ABU8XUH4</accession>
<proteinExistence type="inferred from homology"/>
<feature type="binding site" evidence="18">
    <location>
        <begin position="134"/>
        <end position="135"/>
    </location>
    <ligand>
        <name>NAD(+)</name>
        <dbReference type="ChEBI" id="CHEBI:57540"/>
    </ligand>
</feature>
<evidence type="ECO:0000256" key="10">
    <source>
        <dbReference type="ARBA" id="ARBA00022605"/>
    </source>
</evidence>
<organism evidence="21 22">
    <name type="scientific">Benzoatithermus flavus</name>
    <dbReference type="NCBI Taxonomy" id="3108223"/>
    <lineage>
        <taxon>Bacteria</taxon>
        <taxon>Pseudomonadati</taxon>
        <taxon>Pseudomonadota</taxon>
        <taxon>Alphaproteobacteria</taxon>
        <taxon>Geminicoccales</taxon>
        <taxon>Geminicoccaceae</taxon>
        <taxon>Benzoatithermus</taxon>
    </lineage>
</organism>
<name>A0ABU8XUH4_9PROT</name>
<feature type="domain" description="3-dehydroquinate synthase C-terminal" evidence="20">
    <location>
        <begin position="186"/>
        <end position="336"/>
    </location>
</feature>
<keyword evidence="17 18" id="KW-0170">Cobalt</keyword>
<reference evidence="21 22" key="1">
    <citation type="submission" date="2024-01" db="EMBL/GenBank/DDBJ databases">
        <title>Multi-omics insights into the function and evolution of sodium benzoate biodegradation pathways in Benzoatithermus flavus gen. nov., sp. nov. from hot spring.</title>
        <authorList>
            <person name="Hu C.-J."/>
            <person name="Li W.-J."/>
        </authorList>
    </citation>
    <scope>NUCLEOTIDE SEQUENCE [LARGE SCALE GENOMIC DNA]</scope>
    <source>
        <strain evidence="21 22">SYSU G07066</strain>
    </source>
</reference>
<evidence type="ECO:0000256" key="8">
    <source>
        <dbReference type="ARBA" id="ARBA00017684"/>
    </source>
</evidence>
<comment type="caution">
    <text evidence="21">The sequence shown here is derived from an EMBL/GenBank/DDBJ whole genome shotgun (WGS) entry which is preliminary data.</text>
</comment>
<feature type="binding site" evidence="18">
    <location>
        <position position="156"/>
    </location>
    <ligand>
        <name>NAD(+)</name>
        <dbReference type="ChEBI" id="CHEBI:57540"/>
    </ligand>
</feature>
<keyword evidence="11 18" id="KW-0479">Metal-binding</keyword>
<keyword evidence="15 18" id="KW-0057">Aromatic amino acid biosynthesis</keyword>
<feature type="binding site" evidence="18">
    <location>
        <position position="147"/>
    </location>
    <ligand>
        <name>NAD(+)</name>
        <dbReference type="ChEBI" id="CHEBI:57540"/>
    </ligand>
</feature>
<evidence type="ECO:0000313" key="21">
    <source>
        <dbReference type="EMBL" id="MEK0083612.1"/>
    </source>
</evidence>
<dbReference type="Proteomes" id="UP001375743">
    <property type="component" value="Unassembled WGS sequence"/>
</dbReference>
<evidence type="ECO:0000256" key="2">
    <source>
        <dbReference type="ARBA" id="ARBA00001911"/>
    </source>
</evidence>
<dbReference type="Gene3D" id="3.40.50.1970">
    <property type="match status" value="1"/>
</dbReference>
<evidence type="ECO:0000256" key="1">
    <source>
        <dbReference type="ARBA" id="ARBA00001393"/>
    </source>
</evidence>
<evidence type="ECO:0000256" key="9">
    <source>
        <dbReference type="ARBA" id="ARBA00022490"/>
    </source>
</evidence>
<dbReference type="InterPro" id="IPR050071">
    <property type="entry name" value="Dehydroquinate_synthase"/>
</dbReference>
<evidence type="ECO:0000313" key="22">
    <source>
        <dbReference type="Proteomes" id="UP001375743"/>
    </source>
</evidence>
<keyword evidence="16 18" id="KW-0456">Lyase</keyword>
<comment type="caution">
    <text evidence="18">Lacks conserved residue(s) required for the propagation of feature annotation.</text>
</comment>
<gene>
    <name evidence="18 21" type="primary">aroB</name>
    <name evidence="21" type="ORF">U1T56_10650</name>
</gene>
<evidence type="ECO:0000259" key="20">
    <source>
        <dbReference type="Pfam" id="PF24621"/>
    </source>
</evidence>